<accession>A0A9W3DJZ8</accession>
<reference evidence="3" key="1">
    <citation type="journal article" date="2019" name="Database">
        <title>The radish genome database (RadishGD): an integrated information resource for radish genomics.</title>
        <authorList>
            <person name="Yu H.J."/>
            <person name="Baek S."/>
            <person name="Lee Y.J."/>
            <person name="Cho A."/>
            <person name="Mun J.H."/>
        </authorList>
    </citation>
    <scope>NUCLEOTIDE SEQUENCE [LARGE SCALE GENOMIC DNA]</scope>
    <source>
        <strain evidence="3">cv. WK10039</strain>
    </source>
</reference>
<keyword evidence="1" id="KW-0175">Coiled coil</keyword>
<evidence type="ECO:0000256" key="1">
    <source>
        <dbReference type="SAM" id="Coils"/>
    </source>
</evidence>
<feature type="region of interest" description="Disordered" evidence="2">
    <location>
        <begin position="394"/>
        <end position="559"/>
    </location>
</feature>
<name>A0A9W3DJZ8_RAPSA</name>
<feature type="compositionally biased region" description="Basic and acidic residues" evidence="2">
    <location>
        <begin position="56"/>
        <end position="84"/>
    </location>
</feature>
<feature type="compositionally biased region" description="Polar residues" evidence="2">
    <location>
        <begin position="536"/>
        <end position="545"/>
    </location>
</feature>
<keyword evidence="3" id="KW-1185">Reference proteome</keyword>
<organism evidence="3 4">
    <name type="scientific">Raphanus sativus</name>
    <name type="common">Radish</name>
    <name type="synonym">Raphanus raphanistrum var. sativus</name>
    <dbReference type="NCBI Taxonomy" id="3726"/>
    <lineage>
        <taxon>Eukaryota</taxon>
        <taxon>Viridiplantae</taxon>
        <taxon>Streptophyta</taxon>
        <taxon>Embryophyta</taxon>
        <taxon>Tracheophyta</taxon>
        <taxon>Spermatophyta</taxon>
        <taxon>Magnoliopsida</taxon>
        <taxon>eudicotyledons</taxon>
        <taxon>Gunneridae</taxon>
        <taxon>Pentapetalae</taxon>
        <taxon>rosids</taxon>
        <taxon>malvids</taxon>
        <taxon>Brassicales</taxon>
        <taxon>Brassicaceae</taxon>
        <taxon>Brassiceae</taxon>
        <taxon>Raphanus</taxon>
    </lineage>
</organism>
<protein>
    <submittedName>
        <fullName evidence="4">Meiosis-specific protein ASY2-like</fullName>
    </submittedName>
</protein>
<dbReference type="AlphaFoldDB" id="A0A9W3DJZ8"/>
<sequence length="989" mass="109744">MSASRKLTREQKGKKIASGSDPAGIGGEAERIHREAMMDTVNMDRAQRLLVSESAQLHREEREGTASRTRECGRDGQGGAKDRDPVPACIPMVFFPEGIFEELSALPPEFIRSPDVVGQDWSNVEGTRSTASSVKKLLRDFRGTGVTFLIPSSDQRPWSPPLGYQCVYESYFQKDTKLWFPIPRLVTSYARRRDAAISQFLNGSYRLAVALMVMAAENDVSLSVRVFEELTSVQTMNDGLWVVKMRPSYNVVTGYPSKTNDWQRHYFYIRADESAFEDPPNDDYRVLWNPDIVDHPTSATYPEDFIASAREVALLRQENWSTITRERIRRSINRISRRDWDSSIPSVGVPGKRRLSLFTTRVQKLINEARKMRPQPNLSELIRAQLSLPRADPPRLAAPVVESPPLVVSRDGSPTRGGDSPTGDPTVDVQQAGGGSEDAPVGIKRMSPPNIRGVRALLRRKKKEGKVSEGPLSQEGAKSQEDVGENAVADPSEEAEDASPEARLLLNRRKKKKGPSDGGVQSEDPPAPAPTMAMVQPSTSKTPNVRSAAPKRGPPEFPDKVRFEYDGTTPLIYAPDKCAELVSQINGGPRPLLLNDLIFRKEYTDAAQARLRSDGSMNFLVELYDSELKRKKAEWTAETDKLKEKASRAISRRKAQKEKLATTEAALGTAQETVGILETEIALMKEKEEEMEKDQAKIVEQHQRKIEHQAREIERLKRSRVFEVTQERIRVQTEMIAKCNRRFRNIMDREKRRGPFDDATAMYNQAYGTRSCLEVLLEAGRDIPQDTIDMFAVREKEYDQAAKELNVGDIPESDLALSPLVLPSQFVDERMLAGLNTFGSNSNLIDPKDAAALSDSVAEGCGGRELGEDPPREVVSVDDLAGAPTPVDQTLEKEALEKGTVSDVAEKGSPILLMSDSSAEDQANDQSEEEVEDQGVLSNQEQGDGTDLEAPAEPSGRGEDEERGSGGQRTEAQRPEEQGPDATEDPAED</sequence>
<dbReference type="Proteomes" id="UP000504610">
    <property type="component" value="Chromosome 4"/>
</dbReference>
<dbReference type="OrthoDB" id="1113395at2759"/>
<evidence type="ECO:0000313" key="4">
    <source>
        <dbReference type="RefSeq" id="XP_056864210.1"/>
    </source>
</evidence>
<feature type="region of interest" description="Disordered" evidence="2">
    <location>
        <begin position="856"/>
        <end position="989"/>
    </location>
</feature>
<evidence type="ECO:0000256" key="2">
    <source>
        <dbReference type="SAM" id="MobiDB-lite"/>
    </source>
</evidence>
<dbReference type="RefSeq" id="XP_056864210.1">
    <property type="nucleotide sequence ID" value="XM_057008230.1"/>
</dbReference>
<feature type="coiled-coil region" evidence="1">
    <location>
        <begin position="674"/>
        <end position="719"/>
    </location>
</feature>
<dbReference type="KEGG" id="rsz:130511308"/>
<feature type="region of interest" description="Disordered" evidence="2">
    <location>
        <begin position="1"/>
        <end position="30"/>
    </location>
</feature>
<feature type="region of interest" description="Disordered" evidence="2">
    <location>
        <begin position="53"/>
        <end position="84"/>
    </location>
</feature>
<proteinExistence type="predicted"/>
<feature type="compositionally biased region" description="Acidic residues" evidence="2">
    <location>
        <begin position="918"/>
        <end position="933"/>
    </location>
</feature>
<feature type="compositionally biased region" description="Acidic residues" evidence="2">
    <location>
        <begin position="978"/>
        <end position="989"/>
    </location>
</feature>
<gene>
    <name evidence="4" type="primary">LOC130511308</name>
</gene>
<reference evidence="4" key="2">
    <citation type="submission" date="2025-08" db="UniProtKB">
        <authorList>
            <consortium name="RefSeq"/>
        </authorList>
    </citation>
    <scope>IDENTIFICATION</scope>
    <source>
        <tissue evidence="4">Leaf</tissue>
    </source>
</reference>
<evidence type="ECO:0000313" key="3">
    <source>
        <dbReference type="Proteomes" id="UP000504610"/>
    </source>
</evidence>
<dbReference type="GeneID" id="130511308"/>